<proteinExistence type="predicted"/>
<protein>
    <recommendedName>
        <fullName evidence="5">DNA phosphorothioation-dependent restriction protein DptG</fullName>
    </recommendedName>
</protein>
<feature type="compositionally biased region" description="Basic and acidic residues" evidence="1">
    <location>
        <begin position="229"/>
        <end position="239"/>
    </location>
</feature>
<keyword evidence="2" id="KW-1133">Transmembrane helix</keyword>
<evidence type="ECO:0000313" key="3">
    <source>
        <dbReference type="EMBL" id="MDV2079066.1"/>
    </source>
</evidence>
<gene>
    <name evidence="3" type="ORF">RYS15_10225</name>
</gene>
<feature type="transmembrane region" description="Helical" evidence="2">
    <location>
        <begin position="6"/>
        <end position="24"/>
    </location>
</feature>
<feature type="region of interest" description="Disordered" evidence="1">
    <location>
        <begin position="219"/>
        <end position="239"/>
    </location>
</feature>
<comment type="caution">
    <text evidence="3">The sequence shown here is derived from an EMBL/GenBank/DDBJ whole genome shotgun (WGS) entry which is preliminary data.</text>
</comment>
<reference evidence="3 4" key="1">
    <citation type="submission" date="2023-10" db="EMBL/GenBank/DDBJ databases">
        <title>Characteristics and mechanism of a salt-tolerant marine origin heterotrophic nitrifying- aerobic denitrifying bacteria Marinobacter xestospongiae HN1.</title>
        <authorList>
            <person name="Qi R."/>
        </authorList>
    </citation>
    <scope>NUCLEOTIDE SEQUENCE [LARGE SCALE GENOMIC DNA]</scope>
    <source>
        <strain evidence="3 4">HN1</strain>
    </source>
</reference>
<keyword evidence="4" id="KW-1185">Reference proteome</keyword>
<dbReference type="RefSeq" id="WP_316973701.1">
    <property type="nucleotide sequence ID" value="NZ_JAWIIJ010000006.1"/>
</dbReference>
<dbReference type="Proteomes" id="UP001269819">
    <property type="component" value="Unassembled WGS sequence"/>
</dbReference>
<organism evidence="3 4">
    <name type="scientific">Marinobacter xestospongiae</name>
    <dbReference type="NCBI Taxonomy" id="994319"/>
    <lineage>
        <taxon>Bacteria</taxon>
        <taxon>Pseudomonadati</taxon>
        <taxon>Pseudomonadota</taxon>
        <taxon>Gammaproteobacteria</taxon>
        <taxon>Pseudomonadales</taxon>
        <taxon>Marinobacteraceae</taxon>
        <taxon>Marinobacter</taxon>
    </lineage>
</organism>
<keyword evidence="2" id="KW-0472">Membrane</keyword>
<dbReference type="EMBL" id="JAWIIJ010000006">
    <property type="protein sequence ID" value="MDV2079066.1"/>
    <property type="molecule type" value="Genomic_DNA"/>
</dbReference>
<evidence type="ECO:0000313" key="4">
    <source>
        <dbReference type="Proteomes" id="UP001269819"/>
    </source>
</evidence>
<name>A0ABU3VY03_9GAMM</name>
<sequence>MDTTTIVIVLAGVVALSIVAIVISQMRERARIERARRMTTLEDSYKRANGLFHELPGQYLTKELKLLLVDRMESACKQLAALKSEKPIKAWLQELEQLKPKIQSDQDKRPPVKIDSPDKSRQIREQLKDLFKLIETMHKAGQVDGKIAKKQLKYVLFLVHKTHADLHIFRAREYIRQNELRKAIHEYHMASTEMGKSKDNPLAAKVIKSLRTRIKELESMATEGQAKQSTEEQHRLDKEWDSFLDDDSWKKRADYDD</sequence>
<accession>A0ABU3VY03</accession>
<keyword evidence="2" id="KW-0812">Transmembrane</keyword>
<evidence type="ECO:0008006" key="5">
    <source>
        <dbReference type="Google" id="ProtNLM"/>
    </source>
</evidence>
<evidence type="ECO:0000256" key="2">
    <source>
        <dbReference type="SAM" id="Phobius"/>
    </source>
</evidence>
<evidence type="ECO:0000256" key="1">
    <source>
        <dbReference type="SAM" id="MobiDB-lite"/>
    </source>
</evidence>